<dbReference type="EMBL" id="LXEY01000008">
    <property type="protein sequence ID" value="OAV62775.1"/>
    <property type="molecule type" value="Genomic_DNA"/>
</dbReference>
<dbReference type="Gene3D" id="3.30.2010.10">
    <property type="entry name" value="Metalloproteases ('zincins'), catalytic domain"/>
    <property type="match status" value="1"/>
</dbReference>
<dbReference type="OrthoDB" id="9811177at2"/>
<dbReference type="CDD" id="cd07344">
    <property type="entry name" value="M48_yhfN_like"/>
    <property type="match status" value="1"/>
</dbReference>
<dbReference type="InterPro" id="IPR002725">
    <property type="entry name" value="YgjP-like_metallopeptidase"/>
</dbReference>
<dbReference type="PANTHER" id="PTHR30399:SF1">
    <property type="entry name" value="UTP PYROPHOSPHATASE"/>
    <property type="match status" value="1"/>
</dbReference>
<dbReference type="Proteomes" id="UP000078292">
    <property type="component" value="Unassembled WGS sequence"/>
</dbReference>
<dbReference type="InterPro" id="IPR053136">
    <property type="entry name" value="UTP_pyrophosphatase-like"/>
</dbReference>
<dbReference type="Pfam" id="PF01863">
    <property type="entry name" value="YgjP-like"/>
    <property type="match status" value="1"/>
</dbReference>
<proteinExistence type="predicted"/>
<keyword evidence="3" id="KW-1185">Reference proteome</keyword>
<name>A0A1B7M2J0_9MICC</name>
<sequence length="194" mass="21594">MTHTTRLNRTNIQTLSGGRTASIVEIDGEAIRLISSTRRKKTISASMRDGMVQLSIPATVDDLQIITVARQLTAKVKERQQRSNESSTDDELMQRAEHLAKVWLGGEVAPTSVVWSDRQKTLWGSCTASTGAIRISTMLRQMPQWVIDGVLVHELAHLKYPGHGDDFQAFCHQYPKMKEADAFLDGVAFAQQNS</sequence>
<comment type="caution">
    <text evidence="2">The sequence shown here is derived from an EMBL/GenBank/DDBJ whole genome shotgun (WGS) entry which is preliminary data.</text>
</comment>
<evidence type="ECO:0000259" key="1">
    <source>
        <dbReference type="Pfam" id="PF01863"/>
    </source>
</evidence>
<dbReference type="STRING" id="1837282.A6F49_04525"/>
<evidence type="ECO:0000313" key="2">
    <source>
        <dbReference type="EMBL" id="OAV62775.1"/>
    </source>
</evidence>
<evidence type="ECO:0000313" key="3">
    <source>
        <dbReference type="Proteomes" id="UP000078292"/>
    </source>
</evidence>
<dbReference type="RefSeq" id="WP_052499978.1">
    <property type="nucleotide sequence ID" value="NZ_LXEY01000008.1"/>
</dbReference>
<gene>
    <name evidence="2" type="ORF">A6F49_04525</name>
</gene>
<organism evidence="2 3">
    <name type="scientific">Enteractinococcus helveticum</name>
    <dbReference type="NCBI Taxonomy" id="1837282"/>
    <lineage>
        <taxon>Bacteria</taxon>
        <taxon>Bacillati</taxon>
        <taxon>Actinomycetota</taxon>
        <taxon>Actinomycetes</taxon>
        <taxon>Micrococcales</taxon>
        <taxon>Micrococcaceae</taxon>
    </lineage>
</organism>
<dbReference type="PANTHER" id="PTHR30399">
    <property type="entry name" value="UNCHARACTERIZED PROTEIN YGJP"/>
    <property type="match status" value="1"/>
</dbReference>
<dbReference type="AlphaFoldDB" id="A0A1B7M2J0"/>
<reference evidence="2 3" key="1">
    <citation type="submission" date="2016-04" db="EMBL/GenBank/DDBJ databases">
        <title>First whole genome shotgun sequence of the bacterium Enteractinococcus sp. strain UASWS1574.</title>
        <authorList>
            <person name="Crovadore J."/>
            <person name="Chablais R."/>
            <person name="Lefort F."/>
        </authorList>
    </citation>
    <scope>NUCLEOTIDE SEQUENCE [LARGE SCALE GENOMIC DNA]</scope>
    <source>
        <strain evidence="2 3">UASWS1574</strain>
    </source>
</reference>
<accession>A0A1B7M2J0</accession>
<protein>
    <recommendedName>
        <fullName evidence="1">YgjP-like metallopeptidase domain-containing protein</fullName>
    </recommendedName>
</protein>
<feature type="domain" description="YgjP-like metallopeptidase" evidence="1">
    <location>
        <begin position="27"/>
        <end position="184"/>
    </location>
</feature>